<reference evidence="1 2" key="1">
    <citation type="journal article" date="2019" name="Sci. Rep.">
        <title>Orb-weaving spider Araneus ventricosus genome elucidates the spidroin gene catalogue.</title>
        <authorList>
            <person name="Kono N."/>
            <person name="Nakamura H."/>
            <person name="Ohtoshi R."/>
            <person name="Moran D.A.P."/>
            <person name="Shinohara A."/>
            <person name="Yoshida Y."/>
            <person name="Fujiwara M."/>
            <person name="Mori M."/>
            <person name="Tomita M."/>
            <person name="Arakawa K."/>
        </authorList>
    </citation>
    <scope>NUCLEOTIDE SEQUENCE [LARGE SCALE GENOMIC DNA]</scope>
</reference>
<evidence type="ECO:0000313" key="1">
    <source>
        <dbReference type="EMBL" id="GBN25343.1"/>
    </source>
</evidence>
<dbReference type="Proteomes" id="UP000499080">
    <property type="component" value="Unassembled WGS sequence"/>
</dbReference>
<protein>
    <submittedName>
        <fullName evidence="1">Uncharacterized protein</fullName>
    </submittedName>
</protein>
<dbReference type="AlphaFoldDB" id="A0A4Y2MFD7"/>
<accession>A0A4Y2MFD7</accession>
<sequence>MLYLEQYNFGWRPRWPSGKASALRPDGSKFETRFHWRFIVYWACCTLNHTQGSQTSFRWCGAEGLREGIPAQVWSSSSDRGSKLRVFPQIALVLLQNGAFL</sequence>
<name>A0A4Y2MFD7_ARAVE</name>
<organism evidence="1 2">
    <name type="scientific">Araneus ventricosus</name>
    <name type="common">Orbweaver spider</name>
    <name type="synonym">Epeira ventricosa</name>
    <dbReference type="NCBI Taxonomy" id="182803"/>
    <lineage>
        <taxon>Eukaryota</taxon>
        <taxon>Metazoa</taxon>
        <taxon>Ecdysozoa</taxon>
        <taxon>Arthropoda</taxon>
        <taxon>Chelicerata</taxon>
        <taxon>Arachnida</taxon>
        <taxon>Araneae</taxon>
        <taxon>Araneomorphae</taxon>
        <taxon>Entelegynae</taxon>
        <taxon>Araneoidea</taxon>
        <taxon>Araneidae</taxon>
        <taxon>Araneus</taxon>
    </lineage>
</organism>
<gene>
    <name evidence="1" type="ORF">AVEN_121215_1</name>
</gene>
<evidence type="ECO:0000313" key="2">
    <source>
        <dbReference type="Proteomes" id="UP000499080"/>
    </source>
</evidence>
<dbReference type="EMBL" id="BGPR01007230">
    <property type="protein sequence ID" value="GBN25343.1"/>
    <property type="molecule type" value="Genomic_DNA"/>
</dbReference>
<comment type="caution">
    <text evidence="1">The sequence shown here is derived from an EMBL/GenBank/DDBJ whole genome shotgun (WGS) entry which is preliminary data.</text>
</comment>
<proteinExistence type="predicted"/>
<keyword evidence="2" id="KW-1185">Reference proteome</keyword>